<reference evidence="1 2" key="1">
    <citation type="submission" date="2019-02" db="EMBL/GenBank/DDBJ databases">
        <title>Deep-cultivation of Planctomycetes and their phenomic and genomic characterization uncovers novel biology.</title>
        <authorList>
            <person name="Wiegand S."/>
            <person name="Jogler M."/>
            <person name="Boedeker C."/>
            <person name="Pinto D."/>
            <person name="Vollmers J."/>
            <person name="Rivas-Marin E."/>
            <person name="Kohn T."/>
            <person name="Peeters S.H."/>
            <person name="Heuer A."/>
            <person name="Rast P."/>
            <person name="Oberbeckmann S."/>
            <person name="Bunk B."/>
            <person name="Jeske O."/>
            <person name="Meyerdierks A."/>
            <person name="Storesund J.E."/>
            <person name="Kallscheuer N."/>
            <person name="Luecker S."/>
            <person name="Lage O.M."/>
            <person name="Pohl T."/>
            <person name="Merkel B.J."/>
            <person name="Hornburger P."/>
            <person name="Mueller R.-W."/>
            <person name="Bruemmer F."/>
            <person name="Labrenz M."/>
            <person name="Spormann A.M."/>
            <person name="Op den Camp H."/>
            <person name="Overmann J."/>
            <person name="Amann R."/>
            <person name="Jetten M.S.M."/>
            <person name="Mascher T."/>
            <person name="Medema M.H."/>
            <person name="Devos D.P."/>
            <person name="Kaster A.-K."/>
            <person name="Ovreas L."/>
            <person name="Rohde M."/>
            <person name="Galperin M.Y."/>
            <person name="Jogler C."/>
        </authorList>
    </citation>
    <scope>NUCLEOTIDE SEQUENCE [LARGE SCALE GENOMIC DNA]</scope>
    <source>
        <strain evidence="1 2">ETA_A8</strain>
    </source>
</reference>
<evidence type="ECO:0000313" key="2">
    <source>
        <dbReference type="Proteomes" id="UP000315017"/>
    </source>
</evidence>
<evidence type="ECO:0000313" key="1">
    <source>
        <dbReference type="EMBL" id="QDU27684.1"/>
    </source>
</evidence>
<dbReference type="RefSeq" id="WP_145088718.1">
    <property type="nucleotide sequence ID" value="NZ_CP036274.1"/>
</dbReference>
<sequence length="83" mass="9254">MASQQTLVVSQAAKEIYELRLRSILEQSHQDQYVAIEPYSGQHFIGETLTAAIQAARQAFPDRLSFALRVGHETTVHLGELST</sequence>
<accession>A0A517YBT5</accession>
<gene>
    <name evidence="1" type="ORF">ETAA8_27730</name>
</gene>
<name>A0A517YBT5_9BACT</name>
<dbReference type="EMBL" id="CP036274">
    <property type="protein sequence ID" value="QDU27684.1"/>
    <property type="molecule type" value="Genomic_DNA"/>
</dbReference>
<dbReference type="AlphaFoldDB" id="A0A517YBT5"/>
<dbReference type="Proteomes" id="UP000315017">
    <property type="component" value="Chromosome"/>
</dbReference>
<protein>
    <submittedName>
        <fullName evidence="1">Uncharacterized protein</fullName>
    </submittedName>
</protein>
<organism evidence="1 2">
    <name type="scientific">Anatilimnocola aggregata</name>
    <dbReference type="NCBI Taxonomy" id="2528021"/>
    <lineage>
        <taxon>Bacteria</taxon>
        <taxon>Pseudomonadati</taxon>
        <taxon>Planctomycetota</taxon>
        <taxon>Planctomycetia</taxon>
        <taxon>Pirellulales</taxon>
        <taxon>Pirellulaceae</taxon>
        <taxon>Anatilimnocola</taxon>
    </lineage>
</organism>
<dbReference type="OrthoDB" id="284592at2"/>
<proteinExistence type="predicted"/>
<keyword evidence="2" id="KW-1185">Reference proteome</keyword>
<dbReference type="KEGG" id="aagg:ETAA8_27730"/>